<organism evidence="3 4">
    <name type="scientific">Tropicimonas isoalkanivorans</name>
    <dbReference type="NCBI Taxonomy" id="441112"/>
    <lineage>
        <taxon>Bacteria</taxon>
        <taxon>Pseudomonadati</taxon>
        <taxon>Pseudomonadota</taxon>
        <taxon>Alphaproteobacteria</taxon>
        <taxon>Rhodobacterales</taxon>
        <taxon>Roseobacteraceae</taxon>
        <taxon>Tropicimonas</taxon>
    </lineage>
</organism>
<dbReference type="PANTHER" id="PTHR32309">
    <property type="entry name" value="TYROSINE-PROTEIN KINASE"/>
    <property type="match status" value="1"/>
</dbReference>
<evidence type="ECO:0000313" key="4">
    <source>
        <dbReference type="Proteomes" id="UP000198728"/>
    </source>
</evidence>
<proteinExistence type="predicted"/>
<dbReference type="AlphaFoldDB" id="A0A1I1GDF1"/>
<dbReference type="RefSeq" id="WP_093359856.1">
    <property type="nucleotide sequence ID" value="NZ_FOLG01000002.1"/>
</dbReference>
<evidence type="ECO:0000256" key="1">
    <source>
        <dbReference type="SAM" id="Coils"/>
    </source>
</evidence>
<name>A0A1I1GDF1_9RHOB</name>
<dbReference type="STRING" id="441112.SAMN04488094_102521"/>
<keyword evidence="1" id="KW-0175">Coiled coil</keyword>
<evidence type="ECO:0000313" key="3">
    <source>
        <dbReference type="EMBL" id="SFC09611.1"/>
    </source>
</evidence>
<keyword evidence="4" id="KW-1185">Reference proteome</keyword>
<reference evidence="3 4" key="1">
    <citation type="submission" date="2016-10" db="EMBL/GenBank/DDBJ databases">
        <authorList>
            <person name="de Groot N.N."/>
        </authorList>
    </citation>
    <scope>NUCLEOTIDE SEQUENCE [LARGE SCALE GENOMIC DNA]</scope>
    <source>
        <strain evidence="3 4">DSM 19548</strain>
    </source>
</reference>
<feature type="coiled-coil region" evidence="1">
    <location>
        <begin position="360"/>
        <end position="387"/>
    </location>
</feature>
<dbReference type="EMBL" id="FOLG01000002">
    <property type="protein sequence ID" value="SFC09611.1"/>
    <property type="molecule type" value="Genomic_DNA"/>
</dbReference>
<dbReference type="Proteomes" id="UP000198728">
    <property type="component" value="Unassembled WGS sequence"/>
</dbReference>
<dbReference type="InterPro" id="IPR050445">
    <property type="entry name" value="Bact_polysacc_biosynth/exp"/>
</dbReference>
<dbReference type="PANTHER" id="PTHR32309:SF13">
    <property type="entry name" value="FERRIC ENTEROBACTIN TRANSPORT PROTEIN FEPE"/>
    <property type="match status" value="1"/>
</dbReference>
<gene>
    <name evidence="3" type="ORF">SAMN04488094_102521</name>
</gene>
<protein>
    <submittedName>
        <fullName evidence="3">Uncharacterized protein involved in exopolysaccharide biosynthesis</fullName>
    </submittedName>
</protein>
<dbReference type="OrthoDB" id="6148968at2"/>
<keyword evidence="2" id="KW-0812">Transmembrane</keyword>
<accession>A0A1I1GDF1</accession>
<dbReference type="GO" id="GO:0004713">
    <property type="term" value="F:protein tyrosine kinase activity"/>
    <property type="evidence" value="ECO:0007669"/>
    <property type="project" value="TreeGrafter"/>
</dbReference>
<dbReference type="GO" id="GO:0005886">
    <property type="term" value="C:plasma membrane"/>
    <property type="evidence" value="ECO:0007669"/>
    <property type="project" value="TreeGrafter"/>
</dbReference>
<evidence type="ECO:0000256" key="2">
    <source>
        <dbReference type="SAM" id="Phobius"/>
    </source>
</evidence>
<keyword evidence="2" id="KW-0472">Membrane</keyword>
<sequence>MTDCTALPPETATPSRRFRFLRMPLRDLSVARIFRGGRVNDAGRLPRYTFLFLLGASLVWAPITGYLKTAPLRYTSSMSLILPGSGASASVNLDRIGQASSFANSPFASSSVSPTETYKRLLAADRIRDAAAATLDMVRADFGEPRVTLVDQTGLIHVEMTGNSPADAQARGDALLVAFYSEVDALRSDELTVREDGGRGALEEYRRSVAATRSEISRLQRETGLINAGQYEELVRETDVLRGTIAQLSSELTERIEATEALRVTLAVSPEAASATLKLHADSEFNQIIEEMSRHAASVAEAEGRYGPNHPSLKAARESLDATRLRALDTAVRITGMSATEVARLDLSPVGGRAELLARLVEYDSERAGQAAELAALEQQLAGLEARVLDLIEPAARLEDLQRDFSVAEAVFASTTARSQTSKVDLFASYPLVQVLENPSLPEAPSSPKRKLAIAAGVAATLFLLMGLTLGWIRRRLIDRLLAAGKGDPGVTA</sequence>
<feature type="transmembrane region" description="Helical" evidence="2">
    <location>
        <begin position="452"/>
        <end position="473"/>
    </location>
</feature>
<keyword evidence="2" id="KW-1133">Transmembrane helix</keyword>